<dbReference type="InterPro" id="IPR006214">
    <property type="entry name" value="Bax_inhibitor_1-related"/>
</dbReference>
<accession>A0A0G4EVP4</accession>
<feature type="transmembrane region" description="Helical" evidence="5">
    <location>
        <begin position="100"/>
        <end position="122"/>
    </location>
</feature>
<gene>
    <name evidence="6" type="ORF">Vbra_8328</name>
</gene>
<dbReference type="PANTHER" id="PTHR23291">
    <property type="entry name" value="BAX INHIBITOR-RELATED"/>
    <property type="match status" value="1"/>
</dbReference>
<keyword evidence="7" id="KW-1185">Reference proteome</keyword>
<feature type="transmembrane region" description="Helical" evidence="5">
    <location>
        <begin position="36"/>
        <end position="57"/>
    </location>
</feature>
<keyword evidence="2 5" id="KW-0812">Transmembrane</keyword>
<dbReference type="InParanoid" id="A0A0G4EVP4"/>
<evidence type="ECO:0000256" key="1">
    <source>
        <dbReference type="ARBA" id="ARBA00004141"/>
    </source>
</evidence>
<evidence type="ECO:0000256" key="4">
    <source>
        <dbReference type="ARBA" id="ARBA00023136"/>
    </source>
</evidence>
<dbReference type="EMBL" id="CDMY01000324">
    <property type="protein sequence ID" value="CEM02369.1"/>
    <property type="molecule type" value="Genomic_DNA"/>
</dbReference>
<feature type="transmembrane region" description="Helical" evidence="5">
    <location>
        <begin position="128"/>
        <end position="146"/>
    </location>
</feature>
<name>A0A0G4EVP4_VITBC</name>
<dbReference type="OrthoDB" id="7933078at2759"/>
<evidence type="ECO:0000256" key="3">
    <source>
        <dbReference type="ARBA" id="ARBA00022989"/>
    </source>
</evidence>
<dbReference type="PhylomeDB" id="A0A0G4EVP4"/>
<feature type="transmembrane region" description="Helical" evidence="5">
    <location>
        <begin position="158"/>
        <end position="189"/>
    </location>
</feature>
<protein>
    <submittedName>
        <fullName evidence="6">Uncharacterized protein</fullName>
    </submittedName>
</protein>
<dbReference type="Pfam" id="PF01027">
    <property type="entry name" value="Bax1-I"/>
    <property type="match status" value="1"/>
</dbReference>
<organism evidence="6 7">
    <name type="scientific">Vitrella brassicaformis (strain CCMP3155)</name>
    <dbReference type="NCBI Taxonomy" id="1169540"/>
    <lineage>
        <taxon>Eukaryota</taxon>
        <taxon>Sar</taxon>
        <taxon>Alveolata</taxon>
        <taxon>Colpodellida</taxon>
        <taxon>Vitrellaceae</taxon>
        <taxon>Vitrella</taxon>
    </lineage>
</organism>
<evidence type="ECO:0000256" key="5">
    <source>
        <dbReference type="RuleBase" id="RU004379"/>
    </source>
</evidence>
<dbReference type="GO" id="GO:0016020">
    <property type="term" value="C:membrane"/>
    <property type="evidence" value="ECO:0007669"/>
    <property type="project" value="UniProtKB-SubCell"/>
</dbReference>
<evidence type="ECO:0000313" key="6">
    <source>
        <dbReference type="EMBL" id="CEM02369.1"/>
    </source>
</evidence>
<evidence type="ECO:0000256" key="2">
    <source>
        <dbReference type="ARBA" id="ARBA00022692"/>
    </source>
</evidence>
<keyword evidence="3 5" id="KW-1133">Transmembrane helix</keyword>
<feature type="transmembrane region" description="Helical" evidence="5">
    <location>
        <begin position="69"/>
        <end position="88"/>
    </location>
</feature>
<keyword evidence="4 5" id="KW-0472">Membrane</keyword>
<comment type="subcellular location">
    <subcellularLocation>
        <location evidence="1">Membrane</location>
        <topology evidence="1">Multi-pass membrane protein</topology>
    </subcellularLocation>
</comment>
<reference evidence="6 7" key="1">
    <citation type="submission" date="2014-11" db="EMBL/GenBank/DDBJ databases">
        <authorList>
            <person name="Zhu J."/>
            <person name="Qi W."/>
            <person name="Song R."/>
        </authorList>
    </citation>
    <scope>NUCLEOTIDE SEQUENCE [LARGE SCALE GENOMIC DNA]</scope>
</reference>
<dbReference type="AlphaFoldDB" id="A0A0G4EVP4"/>
<evidence type="ECO:0000313" key="7">
    <source>
        <dbReference type="Proteomes" id="UP000041254"/>
    </source>
</evidence>
<comment type="similarity">
    <text evidence="5">Belongs to the BI1 family.</text>
</comment>
<dbReference type="Proteomes" id="UP000041254">
    <property type="component" value="Unassembled WGS sequence"/>
</dbReference>
<dbReference type="VEuPathDB" id="CryptoDB:Vbra_8328"/>
<sequence length="223" mass="24327">MVSGDVESQTPLIGQRGQLVTKDIEVDIRRDFILKVYGILATQIILTVLVALPFVLVDAVQTFVRDNSGLIGFVTILSVFAFLITFSLKPEWIKTHPYGLITLFGFTVVEGVFIGTLCVFLTPSTVLFTVGVGVVIVGSLTAWAVFAKADFTGYAPFVYVAGLVFCVVSVFNMVISALLVLFFSAYLVIDTQAILGGQHKYQFTVDDYVFAALAIYLDIVNIV</sequence>
<proteinExistence type="inferred from homology"/>
<dbReference type="PANTHER" id="PTHR23291:SF47">
    <property type="entry name" value="TRANSMEMBRANE BAX INHIBITOR MOTIF CONTAINING 7"/>
    <property type="match status" value="1"/>
</dbReference>